<keyword evidence="1" id="KW-1133">Transmembrane helix</keyword>
<name>A0AAV0M7M8_9ROSI</name>
<evidence type="ECO:0000313" key="3">
    <source>
        <dbReference type="Proteomes" id="UP001154282"/>
    </source>
</evidence>
<proteinExistence type="predicted"/>
<keyword evidence="3" id="KW-1185">Reference proteome</keyword>
<reference evidence="2" key="1">
    <citation type="submission" date="2022-08" db="EMBL/GenBank/DDBJ databases">
        <authorList>
            <person name="Gutierrez-Valencia J."/>
        </authorList>
    </citation>
    <scope>NUCLEOTIDE SEQUENCE</scope>
</reference>
<dbReference type="EMBL" id="CAMGYJ010000007">
    <property type="protein sequence ID" value="CAI0442217.1"/>
    <property type="molecule type" value="Genomic_DNA"/>
</dbReference>
<keyword evidence="1" id="KW-0472">Membrane</keyword>
<protein>
    <submittedName>
        <fullName evidence="2">Uncharacterized protein</fullName>
    </submittedName>
</protein>
<dbReference type="AlphaFoldDB" id="A0AAV0M7M8"/>
<evidence type="ECO:0000256" key="1">
    <source>
        <dbReference type="SAM" id="Phobius"/>
    </source>
</evidence>
<sequence>MAEECRAAPPSFTESRNRKRFLLYRSGSGGFFWFLAGVVGTIAVAGYINRPAGGGEGKESDLIG</sequence>
<accession>A0AAV0M7M8</accession>
<organism evidence="2 3">
    <name type="scientific">Linum tenue</name>
    <dbReference type="NCBI Taxonomy" id="586396"/>
    <lineage>
        <taxon>Eukaryota</taxon>
        <taxon>Viridiplantae</taxon>
        <taxon>Streptophyta</taxon>
        <taxon>Embryophyta</taxon>
        <taxon>Tracheophyta</taxon>
        <taxon>Spermatophyta</taxon>
        <taxon>Magnoliopsida</taxon>
        <taxon>eudicotyledons</taxon>
        <taxon>Gunneridae</taxon>
        <taxon>Pentapetalae</taxon>
        <taxon>rosids</taxon>
        <taxon>fabids</taxon>
        <taxon>Malpighiales</taxon>
        <taxon>Linaceae</taxon>
        <taxon>Linum</taxon>
    </lineage>
</organism>
<feature type="transmembrane region" description="Helical" evidence="1">
    <location>
        <begin position="30"/>
        <end position="48"/>
    </location>
</feature>
<comment type="caution">
    <text evidence="2">The sequence shown here is derived from an EMBL/GenBank/DDBJ whole genome shotgun (WGS) entry which is preliminary data.</text>
</comment>
<keyword evidence="1" id="KW-0812">Transmembrane</keyword>
<dbReference type="Proteomes" id="UP001154282">
    <property type="component" value="Unassembled WGS sequence"/>
</dbReference>
<evidence type="ECO:0000313" key="2">
    <source>
        <dbReference type="EMBL" id="CAI0442217.1"/>
    </source>
</evidence>
<gene>
    <name evidence="2" type="ORF">LITE_LOCUS27178</name>
</gene>